<name>A0A8X7RLS3_BRACI</name>
<dbReference type="EMBL" id="JAAMPC010000010">
    <property type="protein sequence ID" value="KAG2289195.1"/>
    <property type="molecule type" value="Genomic_DNA"/>
</dbReference>
<comment type="caution">
    <text evidence="1">The sequence shown here is derived from an EMBL/GenBank/DDBJ whole genome shotgun (WGS) entry which is preliminary data.</text>
</comment>
<dbReference type="PANTHER" id="PTHR43269">
    <property type="entry name" value="SODIUM/PROTON ANTIPORTER 1-RELATED"/>
    <property type="match status" value="1"/>
</dbReference>
<dbReference type="AlphaFoldDB" id="A0A8X7RLS3"/>
<organism evidence="1 2">
    <name type="scientific">Brassica carinata</name>
    <name type="common">Ethiopian mustard</name>
    <name type="synonym">Abyssinian cabbage</name>
    <dbReference type="NCBI Taxonomy" id="52824"/>
    <lineage>
        <taxon>Eukaryota</taxon>
        <taxon>Viridiplantae</taxon>
        <taxon>Streptophyta</taxon>
        <taxon>Embryophyta</taxon>
        <taxon>Tracheophyta</taxon>
        <taxon>Spermatophyta</taxon>
        <taxon>Magnoliopsida</taxon>
        <taxon>eudicotyledons</taxon>
        <taxon>Gunneridae</taxon>
        <taxon>Pentapetalae</taxon>
        <taxon>rosids</taxon>
        <taxon>malvids</taxon>
        <taxon>Brassicales</taxon>
        <taxon>Brassicaceae</taxon>
        <taxon>Brassiceae</taxon>
        <taxon>Brassica</taxon>
    </lineage>
</organism>
<reference evidence="1 2" key="1">
    <citation type="submission" date="2020-02" db="EMBL/GenBank/DDBJ databases">
        <authorList>
            <person name="Ma Q."/>
            <person name="Huang Y."/>
            <person name="Song X."/>
            <person name="Pei D."/>
        </authorList>
    </citation>
    <scope>NUCLEOTIDE SEQUENCE [LARGE SCALE GENOMIC DNA]</scope>
    <source>
        <strain evidence="1">Sxm20200214</strain>
        <tissue evidence="1">Leaf</tissue>
    </source>
</reference>
<keyword evidence="2" id="KW-1185">Reference proteome</keyword>
<evidence type="ECO:0000313" key="2">
    <source>
        <dbReference type="Proteomes" id="UP000886595"/>
    </source>
</evidence>
<dbReference type="InterPro" id="IPR045016">
    <property type="entry name" value="NhaD-like"/>
</dbReference>
<sequence length="130" mass="14181">MNLTIWIHGGKKRPEKLLTKSSSSAVTPPSRTVLLCLFTPSLTCGVIGGVCDFFPQFDSRQPELYHCHGAVVVMAANAGGAWTPIGDVTTTMLWIHGLGVLWVLTDAIHYGESERQKLKIPQVLSFTSIE</sequence>
<gene>
    <name evidence="1" type="ORF">Bca52824_048799</name>
</gene>
<dbReference type="GO" id="GO:0015297">
    <property type="term" value="F:antiporter activity"/>
    <property type="evidence" value="ECO:0007669"/>
    <property type="project" value="InterPro"/>
</dbReference>
<dbReference type="GO" id="GO:0006814">
    <property type="term" value="P:sodium ion transport"/>
    <property type="evidence" value="ECO:0007669"/>
    <property type="project" value="InterPro"/>
</dbReference>
<dbReference type="PANTHER" id="PTHR43269:SF2">
    <property type="entry name" value="SODIUM_PROTON ANTIPORTER 1-RELATED"/>
    <property type="match status" value="1"/>
</dbReference>
<dbReference type="OrthoDB" id="10413941at2759"/>
<evidence type="ECO:0000313" key="1">
    <source>
        <dbReference type="EMBL" id="KAG2289195.1"/>
    </source>
</evidence>
<proteinExistence type="predicted"/>
<protein>
    <submittedName>
        <fullName evidence="1">Uncharacterized protein</fullName>
    </submittedName>
</protein>
<dbReference type="Proteomes" id="UP000886595">
    <property type="component" value="Unassembled WGS sequence"/>
</dbReference>
<accession>A0A8X7RLS3</accession>